<evidence type="ECO:0000256" key="1">
    <source>
        <dbReference type="SAM" id="MobiDB-lite"/>
    </source>
</evidence>
<dbReference type="AlphaFoldDB" id="A0A0W7TS31"/>
<accession>A0A0W7TS31</accession>
<dbReference type="InterPro" id="IPR043964">
    <property type="entry name" value="P-loop_TraG"/>
</dbReference>
<dbReference type="Proteomes" id="UP000053433">
    <property type="component" value="Unassembled WGS sequence"/>
</dbReference>
<dbReference type="Gene3D" id="3.40.50.300">
    <property type="entry name" value="P-loop containing nucleotide triphosphate hydrolases"/>
    <property type="match status" value="1"/>
</dbReference>
<gene>
    <name evidence="4" type="ORF">ASJ35_07995</name>
</gene>
<evidence type="ECO:0000313" key="4">
    <source>
        <dbReference type="EMBL" id="KUE76668.1"/>
    </source>
</evidence>
<dbReference type="InterPro" id="IPR058596">
    <property type="entry name" value="TraC-like_dom"/>
</dbReference>
<feature type="region of interest" description="Disordered" evidence="1">
    <location>
        <begin position="1"/>
        <end position="25"/>
    </location>
</feature>
<reference evidence="4 5" key="1">
    <citation type="submission" date="2015-10" db="EMBL/GenBank/DDBJ databases">
        <title>A novel member of the family Ruminococcaceae isolated from human faeces.</title>
        <authorList>
            <person name="Shkoporov A.N."/>
            <person name="Chaplin A.V."/>
            <person name="Motuzova O.V."/>
            <person name="Kafarskaia L.I."/>
            <person name="Efimov B.A."/>
        </authorList>
    </citation>
    <scope>NUCLEOTIDE SEQUENCE [LARGE SCALE GENOMIC DNA]</scope>
    <source>
        <strain evidence="4 5">668</strain>
    </source>
</reference>
<dbReference type="Pfam" id="PF19044">
    <property type="entry name" value="P-loop_TraG"/>
    <property type="match status" value="1"/>
</dbReference>
<organism evidence="4 5">
    <name type="scientific">Ruthenibacterium lactatiformans</name>
    <dbReference type="NCBI Taxonomy" id="1550024"/>
    <lineage>
        <taxon>Bacteria</taxon>
        <taxon>Bacillati</taxon>
        <taxon>Bacillota</taxon>
        <taxon>Clostridia</taxon>
        <taxon>Eubacteriales</taxon>
        <taxon>Oscillospiraceae</taxon>
        <taxon>Ruthenibacterium</taxon>
    </lineage>
</organism>
<feature type="domain" description="TraC-like" evidence="3">
    <location>
        <begin position="43"/>
        <end position="148"/>
    </location>
</feature>
<dbReference type="InterPro" id="IPR027417">
    <property type="entry name" value="P-loop_NTPase"/>
</dbReference>
<protein>
    <submittedName>
        <fullName evidence="4">Uncharacterized protein</fullName>
    </submittedName>
</protein>
<dbReference type="Gene3D" id="1.10.8.730">
    <property type="match status" value="1"/>
</dbReference>
<name>A0A0W7TS31_9FIRM</name>
<dbReference type="Pfam" id="PF26593">
    <property type="entry name" value="TraC-like"/>
    <property type="match status" value="1"/>
</dbReference>
<evidence type="ECO:0000259" key="3">
    <source>
        <dbReference type="Pfam" id="PF26593"/>
    </source>
</evidence>
<dbReference type="InterPro" id="IPR051162">
    <property type="entry name" value="T4SS_component"/>
</dbReference>
<dbReference type="PANTHER" id="PTHR30121">
    <property type="entry name" value="UNCHARACTERIZED PROTEIN YJGR-RELATED"/>
    <property type="match status" value="1"/>
</dbReference>
<sequence length="852" mass="97423">MGYRYDPKQLRKKKKAARQRKKAKKPEKLEFVQDFIPVKSLQHGIIETTDGRYIRILEIEPINFMLRSGEEQFNIISSFASWLKISPMRLQFKSITRKADSDKHVAMIHEELEVEESEECRHLGEGYIRLIKDVGSREALTRRFFLIFQYEEIRRGDGDDFSQIYGMMQTAEQNARAYFLQCGNTILQPKDPDEATAEILYMFFNRRSCVDEPFSSRVNRVVVDTMVAKDKVIGVDPIPPIRMAHFLSPRGIDLTHHNYVVMDGLYYSFLFIKGNGYPGMVRAGWMSALINAGDGIDIDVQLRRENRSKTIDKVAQRIRLNRTKLKSMQDTSTDYEELTNSIQAGYFIKNGIANNNEDLFYMSVFVTVSAKGYEELMWRKQQIVDMLKSMDMYVSDCRFQQEAALRSVMPFLKIEPSLEKKSKRNVLTSGAASAYMFTSFEMSDDTGVLLGINRHNNSLCIVDLFNTKKNKNANLNLLGTSGAGKTFTMQLLALRMRMRGIQCFILAPIKGHEFRRACKKIGGEFIKIAPGSPHCINIMEIRHTISPEMELIDEIDYSEMDSMLARKIQQLMTFFSLLIPDMSNEEEQMLDEALIQTYAKFGITHDNDSLYVSRSVSPPKMKKMPIIGDLHEELLKNPMTKRIAIIISRFVTGSAQSFNQQTNVDLSNKYIVLDLSELKGKLLPVGMFIALDYVWDTVKADRTKKKAIMIDEIWQLIGASSNRMAAEFCLTIFKTIRGFGGAAVSATQDLSDFFGLEDGKYGRAIINNSKNKIILNLEPDEAKYVQEVLKLTKTEIRSVTRFERGEALVCSNNNKVPVVIKASKEEQEMITTDRAELEALLKERQQEQTHSA</sequence>
<dbReference type="EMBL" id="LMUA01000008">
    <property type="protein sequence ID" value="KUE76668.1"/>
    <property type="molecule type" value="Genomic_DNA"/>
</dbReference>
<evidence type="ECO:0000259" key="2">
    <source>
        <dbReference type="Pfam" id="PF19044"/>
    </source>
</evidence>
<dbReference type="PANTHER" id="PTHR30121:SF6">
    <property type="entry name" value="SLR6007 PROTEIN"/>
    <property type="match status" value="1"/>
</dbReference>
<feature type="compositionally biased region" description="Basic residues" evidence="1">
    <location>
        <begin position="10"/>
        <end position="25"/>
    </location>
</feature>
<comment type="caution">
    <text evidence="4">The sequence shown here is derived from an EMBL/GenBank/DDBJ whole genome shotgun (WGS) entry which is preliminary data.</text>
</comment>
<proteinExistence type="predicted"/>
<feature type="domain" description="TraG P-loop" evidence="2">
    <location>
        <begin position="658"/>
        <end position="805"/>
    </location>
</feature>
<evidence type="ECO:0000313" key="5">
    <source>
        <dbReference type="Proteomes" id="UP000053433"/>
    </source>
</evidence>
<dbReference type="SUPFAM" id="SSF52540">
    <property type="entry name" value="P-loop containing nucleoside triphosphate hydrolases"/>
    <property type="match status" value="1"/>
</dbReference>
<dbReference type="CDD" id="cd01127">
    <property type="entry name" value="TrwB_TraG_TraD_VirD4"/>
    <property type="match status" value="1"/>
</dbReference>